<feature type="domain" description="CRESS-DNA virus Rep endonuclease" evidence="23">
    <location>
        <begin position="29"/>
        <end position="127"/>
    </location>
</feature>
<accession>A0A2H4MZZ1</accession>
<keyword evidence="18" id="KW-0238">DNA-binding</keyword>
<keyword evidence="10" id="KW-0540">Nuclease</keyword>
<sequence>MQPDIKIMSDEEVQKAIENETQRFRPKQESPSIRWCFTLNNYSEKELTDLKAWLDGTKVYIAIIGMEQGEKGTPHLQGYLELASKERRTSLSRLNPRIHWEKAMGDRVQNYRYCTKEGNIWYQKGEESQWSTSRKEDEKWTNIRNWAKKGQLQMIEQNYPREFIIYERQYQRIAAEERMKTLGIFQGDLKKKNVWIWGEPGTGKSKWANSQCPIHQIYRKMASKWWDGYDINSHKLILIEDWPSLTELDMGHHIKLWSDRYPFKGETKGGMVAIDPNTPVIITSNYPIDVCFKPGDVEAVRRRFTHINLTNDNQALINDMKLF</sequence>
<keyword evidence="8" id="KW-0548">Nucleotidyltransferase</keyword>
<comment type="cofactor">
    <cofactor evidence="1">
        <name>Mn(2+)</name>
        <dbReference type="ChEBI" id="CHEBI:29035"/>
    </cofactor>
</comment>
<proteinExistence type="inferred from homology"/>
<evidence type="ECO:0000256" key="8">
    <source>
        <dbReference type="ARBA" id="ARBA00022695"/>
    </source>
</evidence>
<evidence type="ECO:0000256" key="12">
    <source>
        <dbReference type="ARBA" id="ARBA00022741"/>
    </source>
</evidence>
<evidence type="ECO:0000256" key="22">
    <source>
        <dbReference type="ARBA" id="ARBA00049360"/>
    </source>
</evidence>
<dbReference type="GO" id="GO:0006260">
    <property type="term" value="P:DNA replication"/>
    <property type="evidence" value="ECO:0007669"/>
    <property type="project" value="UniProtKB-KW"/>
</dbReference>
<keyword evidence="6" id="KW-1048">Host nucleus</keyword>
<dbReference type="InterPro" id="IPR049912">
    <property type="entry name" value="CRESS_DNA_REP"/>
</dbReference>
<dbReference type="PROSITE" id="PS52020">
    <property type="entry name" value="CRESS_DNA_REP"/>
    <property type="match status" value="1"/>
</dbReference>
<protein>
    <recommendedName>
        <fullName evidence="5">Replication-associated protein</fullName>
    </recommendedName>
    <alternativeName>
        <fullName evidence="20">ATP-dependent helicase Rep</fullName>
    </alternativeName>
    <alternativeName>
        <fullName evidence="21">RepP</fullName>
    </alternativeName>
</protein>
<evidence type="ECO:0000256" key="4">
    <source>
        <dbReference type="ARBA" id="ARBA00008545"/>
    </source>
</evidence>
<evidence type="ECO:0000256" key="17">
    <source>
        <dbReference type="ARBA" id="ARBA00023124"/>
    </source>
</evidence>
<evidence type="ECO:0000256" key="11">
    <source>
        <dbReference type="ARBA" id="ARBA00022723"/>
    </source>
</evidence>
<evidence type="ECO:0000256" key="18">
    <source>
        <dbReference type="ARBA" id="ARBA00023125"/>
    </source>
</evidence>
<dbReference type="InterPro" id="IPR027417">
    <property type="entry name" value="P-loop_NTPase"/>
</dbReference>
<evidence type="ECO:0000256" key="7">
    <source>
        <dbReference type="ARBA" id="ARBA00022679"/>
    </source>
</evidence>
<keyword evidence="17" id="KW-0190">Covalent protein-DNA linkage</keyword>
<keyword evidence="7" id="KW-0808">Transferase</keyword>
<evidence type="ECO:0000256" key="3">
    <source>
        <dbReference type="ARBA" id="ARBA00004147"/>
    </source>
</evidence>
<comment type="subcellular location">
    <subcellularLocation>
        <location evidence="3">Host nucleus</location>
    </subcellularLocation>
</comment>
<evidence type="ECO:0000256" key="9">
    <source>
        <dbReference type="ARBA" id="ARBA00022705"/>
    </source>
</evidence>
<evidence type="ECO:0000256" key="21">
    <source>
        <dbReference type="ARBA" id="ARBA00032243"/>
    </source>
</evidence>
<evidence type="ECO:0000256" key="14">
    <source>
        <dbReference type="ARBA" id="ARBA00022801"/>
    </source>
</evidence>
<dbReference type="GO" id="GO:0005524">
    <property type="term" value="F:ATP binding"/>
    <property type="evidence" value="ECO:0007669"/>
    <property type="project" value="UniProtKB-KW"/>
</dbReference>
<dbReference type="GO" id="GO:0042025">
    <property type="term" value="C:host cell nucleus"/>
    <property type="evidence" value="ECO:0007669"/>
    <property type="project" value="UniProtKB-SubCell"/>
</dbReference>
<dbReference type="GO" id="GO:0004519">
    <property type="term" value="F:endonuclease activity"/>
    <property type="evidence" value="ECO:0007669"/>
    <property type="project" value="UniProtKB-KW"/>
</dbReference>
<dbReference type="InterPro" id="IPR000605">
    <property type="entry name" value="Helicase_SF3_ssDNA/RNA_vir"/>
</dbReference>
<dbReference type="GO" id="GO:0003677">
    <property type="term" value="F:DNA binding"/>
    <property type="evidence" value="ECO:0007669"/>
    <property type="project" value="UniProtKB-KW"/>
</dbReference>
<comment type="similarity">
    <text evidence="4">Belongs to the nanoviruses/circoviruses replication-associated protein family.</text>
</comment>
<dbReference type="GO" id="GO:0016787">
    <property type="term" value="F:hydrolase activity"/>
    <property type="evidence" value="ECO:0007669"/>
    <property type="project" value="UniProtKB-KW"/>
</dbReference>
<dbReference type="Pfam" id="PF00910">
    <property type="entry name" value="RNA_helicase"/>
    <property type="match status" value="1"/>
</dbReference>
<evidence type="ECO:0000256" key="16">
    <source>
        <dbReference type="ARBA" id="ARBA00022840"/>
    </source>
</evidence>
<evidence type="ECO:0000256" key="20">
    <source>
        <dbReference type="ARBA" id="ARBA00030754"/>
    </source>
</evidence>
<keyword evidence="14" id="KW-0378">Hydrolase</keyword>
<keyword evidence="11" id="KW-0479">Metal-binding</keyword>
<keyword evidence="12" id="KW-0547">Nucleotide-binding</keyword>
<evidence type="ECO:0000256" key="5">
    <source>
        <dbReference type="ARBA" id="ARBA00014531"/>
    </source>
</evidence>
<keyword evidence="13" id="KW-0255">Endonuclease</keyword>
<evidence type="ECO:0000256" key="1">
    <source>
        <dbReference type="ARBA" id="ARBA00001936"/>
    </source>
</evidence>
<evidence type="ECO:0000256" key="15">
    <source>
        <dbReference type="ARBA" id="ARBA00022806"/>
    </source>
</evidence>
<name>A0A2H4MZZ1_9CIRC</name>
<reference evidence="24" key="1">
    <citation type="journal article" date="2018" name="Microbiome">
        <title>Comparative analysis of rodent and small mammal viromes to better understand the wildlife origin of emerging infectious diseases.</title>
        <authorList>
            <person name="Wu Z."/>
            <person name="Lu L."/>
            <person name="Du J."/>
            <person name="Yang L."/>
            <person name="Ren X."/>
            <person name="Liu B."/>
            <person name="Jiang J."/>
            <person name="Yang J."/>
            <person name="Dong J."/>
            <person name="Sun L."/>
            <person name="Zhu Y."/>
            <person name="Li Y."/>
            <person name="Zheng D."/>
            <person name="Zhang C."/>
            <person name="Su H."/>
            <person name="Zheng Y."/>
            <person name="Zhou H."/>
            <person name="Zhu G."/>
            <person name="Li H."/>
            <person name="Chmura A."/>
            <person name="Yang F."/>
            <person name="Daszak P."/>
            <person name="Wang J."/>
            <person name="Liu Q."/>
            <person name="Jin Q."/>
        </authorList>
    </citation>
    <scope>NUCLEOTIDE SEQUENCE</scope>
    <source>
        <strain evidence="24">RtNf-CV/HaiN2015</strain>
    </source>
</reference>
<keyword evidence="19" id="KW-0511">Multifunctional enzyme</keyword>
<evidence type="ECO:0000256" key="10">
    <source>
        <dbReference type="ARBA" id="ARBA00022722"/>
    </source>
</evidence>
<dbReference type="GO" id="GO:0003723">
    <property type="term" value="F:RNA binding"/>
    <property type="evidence" value="ECO:0007669"/>
    <property type="project" value="InterPro"/>
</dbReference>
<evidence type="ECO:0000256" key="6">
    <source>
        <dbReference type="ARBA" id="ARBA00022562"/>
    </source>
</evidence>
<organism evidence="24">
    <name type="scientific">Rodent circovirus</name>
    <dbReference type="NCBI Taxonomy" id="2050016"/>
    <lineage>
        <taxon>Viruses</taxon>
        <taxon>Monodnaviria</taxon>
        <taxon>Shotokuvirae</taxon>
        <taxon>Cressdnaviricota</taxon>
        <taxon>Arfiviricetes</taxon>
        <taxon>Cirlivirales</taxon>
        <taxon>Circoviridae</taxon>
    </lineage>
</organism>
<evidence type="ECO:0000256" key="13">
    <source>
        <dbReference type="ARBA" id="ARBA00022759"/>
    </source>
</evidence>
<dbReference type="GO" id="GO:0016779">
    <property type="term" value="F:nucleotidyltransferase activity"/>
    <property type="evidence" value="ECO:0007669"/>
    <property type="project" value="UniProtKB-KW"/>
</dbReference>
<dbReference type="EMBL" id="KY370033">
    <property type="protein sequence ID" value="ATP66715.1"/>
    <property type="molecule type" value="Genomic_DNA"/>
</dbReference>
<dbReference type="SUPFAM" id="SSF52540">
    <property type="entry name" value="P-loop containing nucleoside triphosphate hydrolases"/>
    <property type="match status" value="1"/>
</dbReference>
<comment type="catalytic activity">
    <reaction evidence="22">
        <text>ATP + H2O = ADP + phosphate + H(+)</text>
        <dbReference type="Rhea" id="RHEA:13065"/>
        <dbReference type="ChEBI" id="CHEBI:15377"/>
        <dbReference type="ChEBI" id="CHEBI:15378"/>
        <dbReference type="ChEBI" id="CHEBI:30616"/>
        <dbReference type="ChEBI" id="CHEBI:43474"/>
        <dbReference type="ChEBI" id="CHEBI:456216"/>
    </reaction>
</comment>
<comment type="cofactor">
    <cofactor evidence="2">
        <name>Mg(2+)</name>
        <dbReference type="ChEBI" id="CHEBI:18420"/>
    </cofactor>
</comment>
<dbReference type="Pfam" id="PF02407">
    <property type="entry name" value="Viral_Rep"/>
    <property type="match status" value="1"/>
</dbReference>
<dbReference type="Gene3D" id="3.40.1310.20">
    <property type="match status" value="1"/>
</dbReference>
<dbReference type="GO" id="GO:0046872">
    <property type="term" value="F:metal ion binding"/>
    <property type="evidence" value="ECO:0007669"/>
    <property type="project" value="UniProtKB-KW"/>
</dbReference>
<keyword evidence="9" id="KW-0235">DNA replication</keyword>
<evidence type="ECO:0000256" key="19">
    <source>
        <dbReference type="ARBA" id="ARBA00023268"/>
    </source>
</evidence>
<dbReference type="Gene3D" id="3.40.50.300">
    <property type="entry name" value="P-loop containing nucleotide triphosphate hydrolases"/>
    <property type="match status" value="1"/>
</dbReference>
<keyword evidence="15" id="KW-0347">Helicase</keyword>
<evidence type="ECO:0000256" key="2">
    <source>
        <dbReference type="ARBA" id="ARBA00001946"/>
    </source>
</evidence>
<keyword evidence="16" id="KW-0067">ATP-binding</keyword>
<evidence type="ECO:0000259" key="23">
    <source>
        <dbReference type="PROSITE" id="PS52020"/>
    </source>
</evidence>
<dbReference type="GO" id="GO:0003724">
    <property type="term" value="F:RNA helicase activity"/>
    <property type="evidence" value="ECO:0007669"/>
    <property type="project" value="InterPro"/>
</dbReference>
<evidence type="ECO:0000313" key="24">
    <source>
        <dbReference type="EMBL" id="ATP66715.1"/>
    </source>
</evidence>